<dbReference type="Proteomes" id="UP000008281">
    <property type="component" value="Unassembled WGS sequence"/>
</dbReference>
<dbReference type="HOGENOM" id="CLU_042576_3_1_1"/>
<dbReference type="KEGG" id="crq:GCK72_008021"/>
<protein>
    <submittedName>
        <fullName evidence="1">Uncharacterized protein</fullName>
    </submittedName>
</protein>
<evidence type="ECO:0000313" key="2">
    <source>
        <dbReference type="Proteomes" id="UP000008281"/>
    </source>
</evidence>
<evidence type="ECO:0000313" key="1">
    <source>
        <dbReference type="EMBL" id="EFO99249.1"/>
    </source>
</evidence>
<dbReference type="FunCoup" id="E3MDU2">
    <property type="interactions" value="898"/>
</dbReference>
<dbReference type="CTD" id="9807058"/>
<dbReference type="EMBL" id="DS268437">
    <property type="protein sequence ID" value="EFO99249.1"/>
    <property type="molecule type" value="Genomic_DNA"/>
</dbReference>
<keyword evidence="2" id="KW-1185">Reference proteome</keyword>
<reference evidence="1" key="1">
    <citation type="submission" date="2007-07" db="EMBL/GenBank/DDBJ databases">
        <title>PCAP assembly of the Caenorhabditis remanei genome.</title>
        <authorList>
            <consortium name="The Caenorhabditis remanei Sequencing Consortium"/>
            <person name="Wilson R.K."/>
        </authorList>
    </citation>
    <scope>NUCLEOTIDE SEQUENCE [LARGE SCALE GENOMIC DNA]</scope>
    <source>
        <strain evidence="1">PB4641</strain>
    </source>
</reference>
<proteinExistence type="predicted"/>
<dbReference type="GeneID" id="9807058"/>
<dbReference type="AlphaFoldDB" id="E3MDU2"/>
<name>E3MDU2_CAERE</name>
<dbReference type="PANTHER" id="PTHR31379:SF1">
    <property type="entry name" value="F-BOX C PROTEIN-RELATED"/>
    <property type="match status" value="1"/>
</dbReference>
<gene>
    <name evidence="1" type="ORF">CRE_17975</name>
</gene>
<sequence length="306" mass="35187">MFHGLTYPGIRCILENLDVSKRILLASRAPAIQRVDKSIPFYVKNVHINENYFFLNDISVVYIPRTSELLFEDTHKEICRQVEPHLEKKEILEKMFNYYLGGRKNIYLDHVLLDSPMSELSLPPNLKLTINKMETRFCDFRDFLPIINARSFPLKEFTARDNKLVFLDHPVVHSAEKIVFYTNAINMAGMFHDINKLPNKNILIKFDSSDVIAILNVIGNWLNGRKEVGTKYIFSSRFKTNIDEVLAELQLHAEHFKVSGTPYFRIPIDVQSSIQVNGIVVNEDGVLVSQLVTEVISTKKSLEGSK</sequence>
<organism evidence="2">
    <name type="scientific">Caenorhabditis remanei</name>
    <name type="common">Caenorhabditis vulgaris</name>
    <dbReference type="NCBI Taxonomy" id="31234"/>
    <lineage>
        <taxon>Eukaryota</taxon>
        <taxon>Metazoa</taxon>
        <taxon>Ecdysozoa</taxon>
        <taxon>Nematoda</taxon>
        <taxon>Chromadorea</taxon>
        <taxon>Rhabditida</taxon>
        <taxon>Rhabditina</taxon>
        <taxon>Rhabditomorpha</taxon>
        <taxon>Rhabditoidea</taxon>
        <taxon>Rhabditidae</taxon>
        <taxon>Peloderinae</taxon>
        <taxon>Caenorhabditis</taxon>
    </lineage>
</organism>
<dbReference type="PANTHER" id="PTHR31379">
    <property type="entry name" value="F-BOX C PROTEIN-RELATED-RELATED"/>
    <property type="match status" value="1"/>
</dbReference>
<dbReference type="RefSeq" id="XP_003105841.2">
    <property type="nucleotide sequence ID" value="XM_003105793.2"/>
</dbReference>
<accession>E3MDU2</accession>
<dbReference type="Pfam" id="PF12078">
    <property type="entry name" value="DUF3557"/>
    <property type="match status" value="1"/>
</dbReference>
<dbReference type="InterPro" id="IPR021942">
    <property type="entry name" value="DUF3557"/>
</dbReference>